<proteinExistence type="predicted"/>
<keyword evidence="3" id="KW-1185">Reference proteome</keyword>
<feature type="region of interest" description="Disordered" evidence="1">
    <location>
        <begin position="1"/>
        <end position="50"/>
    </location>
</feature>
<name>A0A2T9ZKG4_9FUNG</name>
<evidence type="ECO:0000313" key="2">
    <source>
        <dbReference type="EMBL" id="PVV05040.1"/>
    </source>
</evidence>
<comment type="caution">
    <text evidence="2">The sequence shown here is derived from an EMBL/GenBank/DDBJ whole genome shotgun (WGS) entry which is preliminary data.</text>
</comment>
<sequence length="201" mass="23258">MGSKTSKLATRKFVKPQKSELEKLKAAASEYNIQRNGQNEQNEENGRKLNVDEQDISKAEDRLKKELEEEHETYINKLNILVNPKISTFNPVKQRNLGLETAMNRKEEDDIPAIRSRNKISALQASMLMKKPELITMVTKAERQIKSMMNNNSNRTDINGIENKEKFIKLIKSNPQFIKFTKENNLDAEIFSQILTYTKNL</sequence>
<reference evidence="2 3" key="1">
    <citation type="journal article" date="2018" name="MBio">
        <title>Comparative Genomics Reveals the Core Gene Toolbox for the Fungus-Insect Symbiosis.</title>
        <authorList>
            <person name="Wang Y."/>
            <person name="Stata M."/>
            <person name="Wang W."/>
            <person name="Stajich J.E."/>
            <person name="White M.M."/>
            <person name="Moncalvo J.M."/>
        </authorList>
    </citation>
    <scope>NUCLEOTIDE SEQUENCE [LARGE SCALE GENOMIC DNA]</scope>
    <source>
        <strain evidence="2 3">SC-DP-2</strain>
    </source>
</reference>
<dbReference type="EMBL" id="MBFS01000047">
    <property type="protein sequence ID" value="PVV05040.1"/>
    <property type="molecule type" value="Genomic_DNA"/>
</dbReference>
<gene>
    <name evidence="2" type="ORF">BB560_000451</name>
</gene>
<evidence type="ECO:0000256" key="1">
    <source>
        <dbReference type="SAM" id="MobiDB-lite"/>
    </source>
</evidence>
<evidence type="ECO:0000313" key="3">
    <source>
        <dbReference type="Proteomes" id="UP000245609"/>
    </source>
</evidence>
<organism evidence="2 3">
    <name type="scientific">Smittium megazygosporum</name>
    <dbReference type="NCBI Taxonomy" id="133381"/>
    <lineage>
        <taxon>Eukaryota</taxon>
        <taxon>Fungi</taxon>
        <taxon>Fungi incertae sedis</taxon>
        <taxon>Zoopagomycota</taxon>
        <taxon>Kickxellomycotina</taxon>
        <taxon>Harpellomycetes</taxon>
        <taxon>Harpellales</taxon>
        <taxon>Legeriomycetaceae</taxon>
        <taxon>Smittium</taxon>
    </lineage>
</organism>
<dbReference type="AlphaFoldDB" id="A0A2T9ZKG4"/>
<dbReference type="Proteomes" id="UP000245609">
    <property type="component" value="Unassembled WGS sequence"/>
</dbReference>
<accession>A0A2T9ZKG4</accession>
<protein>
    <submittedName>
        <fullName evidence="2">Uncharacterized protein</fullName>
    </submittedName>
</protein>